<dbReference type="EMBL" id="RWIC01001097">
    <property type="protein sequence ID" value="TKC37741.1"/>
    <property type="molecule type" value="Genomic_DNA"/>
</dbReference>
<sequence>EPRRWMPDSGGGAGGGGGAVLYFQGSLKTNTSVLEERGNWDQRGRPHRLRAPSWPRSLTCAEPFKGPGASGEAAAGDGANTPVRAHLDWAVTAPILEQRQRAPALFRRGGHTAGSHLSPPRELVTFTSAFLGRDVPCLLTSPSAPRRGPAHPKVHRTGSSSATTARGRAEEIQRPRAPGKLGLQARLWTPQLTETTHRTMLLLPGPPEAVGVRLRAWDRLFAPHSIFPSAFPPGRCFLSSRLEGRQAGDKGGAGWEFRAPLGGWLNSPSRWRGSGRGPDRHAVPLQAMATPAKHVSPYVQQGPTCVPPTAGLPFLGHRPLSPTPRGHVCAGSAPGTARGRARPPTLQRQRVAASAGAGPA</sequence>
<protein>
    <submittedName>
        <fullName evidence="2">Uncharacterized protein</fullName>
    </submittedName>
</protein>
<proteinExistence type="predicted"/>
<reference evidence="3" key="1">
    <citation type="journal article" date="2019" name="IScience">
        <title>Narwhal Genome Reveals Long-Term Low Genetic Diversity despite Current Large Abundance Size.</title>
        <authorList>
            <person name="Westbury M.V."/>
            <person name="Petersen B."/>
            <person name="Garde E."/>
            <person name="Heide-Jorgensen M.P."/>
            <person name="Lorenzen E.D."/>
        </authorList>
    </citation>
    <scope>NUCLEOTIDE SEQUENCE [LARGE SCALE GENOMIC DNA]</scope>
</reference>
<organism evidence="2 3">
    <name type="scientific">Monodon monoceros</name>
    <name type="common">Narwhal</name>
    <name type="synonym">Ceratodon monodon</name>
    <dbReference type="NCBI Taxonomy" id="40151"/>
    <lineage>
        <taxon>Eukaryota</taxon>
        <taxon>Metazoa</taxon>
        <taxon>Chordata</taxon>
        <taxon>Craniata</taxon>
        <taxon>Vertebrata</taxon>
        <taxon>Euteleostomi</taxon>
        <taxon>Mammalia</taxon>
        <taxon>Eutheria</taxon>
        <taxon>Laurasiatheria</taxon>
        <taxon>Artiodactyla</taxon>
        <taxon>Whippomorpha</taxon>
        <taxon>Cetacea</taxon>
        <taxon>Odontoceti</taxon>
        <taxon>Monodontidae</taxon>
        <taxon>Monodon</taxon>
    </lineage>
</organism>
<gene>
    <name evidence="2" type="ORF">EI555_019052</name>
</gene>
<feature type="region of interest" description="Disordered" evidence="1">
    <location>
        <begin position="142"/>
        <end position="171"/>
    </location>
</feature>
<evidence type="ECO:0000313" key="3">
    <source>
        <dbReference type="Proteomes" id="UP000308365"/>
    </source>
</evidence>
<dbReference type="AlphaFoldDB" id="A0A4U1EMN0"/>
<dbReference type="Proteomes" id="UP000308365">
    <property type="component" value="Unassembled WGS sequence"/>
</dbReference>
<evidence type="ECO:0000256" key="1">
    <source>
        <dbReference type="SAM" id="MobiDB-lite"/>
    </source>
</evidence>
<feature type="region of interest" description="Disordered" evidence="1">
    <location>
        <begin position="323"/>
        <end position="360"/>
    </location>
</feature>
<feature type="non-terminal residue" evidence="2">
    <location>
        <position position="1"/>
    </location>
</feature>
<comment type="caution">
    <text evidence="2">The sequence shown here is derived from an EMBL/GenBank/DDBJ whole genome shotgun (WGS) entry which is preliminary data.</text>
</comment>
<name>A0A4U1EMN0_MONMO</name>
<evidence type="ECO:0000313" key="2">
    <source>
        <dbReference type="EMBL" id="TKC37741.1"/>
    </source>
</evidence>
<accession>A0A4U1EMN0</accession>